<dbReference type="PANTHER" id="PTHR42798:SF2">
    <property type="entry name" value="ABC TRANSPORTER ATP-BINDING PROTEIN MG467-RELATED"/>
    <property type="match status" value="1"/>
</dbReference>
<evidence type="ECO:0000256" key="5">
    <source>
        <dbReference type="ARBA" id="ARBA00022967"/>
    </source>
</evidence>
<dbReference type="Pfam" id="PF00005">
    <property type="entry name" value="ABC_tran"/>
    <property type="match status" value="1"/>
</dbReference>
<dbReference type="CDD" id="cd03255">
    <property type="entry name" value="ABC_MJ0796_LolCDE_FtsE"/>
    <property type="match status" value="1"/>
</dbReference>
<dbReference type="InterPro" id="IPR027417">
    <property type="entry name" value="P-loop_NTPase"/>
</dbReference>
<evidence type="ECO:0000256" key="2">
    <source>
        <dbReference type="ARBA" id="ARBA00022475"/>
    </source>
</evidence>
<dbReference type="SUPFAM" id="SSF52540">
    <property type="entry name" value="P-loop containing nucleoside triphosphate hydrolases"/>
    <property type="match status" value="1"/>
</dbReference>
<dbReference type="GO" id="GO:0089705">
    <property type="term" value="P:protein localization to outer membrane"/>
    <property type="evidence" value="ECO:0007669"/>
    <property type="project" value="UniProtKB-ARBA"/>
</dbReference>
<name>A0A1T4VSR0_9GAMM</name>
<dbReference type="GO" id="GO:0016887">
    <property type="term" value="F:ATP hydrolysis activity"/>
    <property type="evidence" value="ECO:0007669"/>
    <property type="project" value="InterPro"/>
</dbReference>
<dbReference type="AlphaFoldDB" id="A0A1T4VSR0"/>
<dbReference type="GO" id="GO:0044874">
    <property type="term" value="P:lipoprotein localization to outer membrane"/>
    <property type="evidence" value="ECO:0007669"/>
    <property type="project" value="UniProtKB-ARBA"/>
</dbReference>
<comment type="subunit">
    <text evidence="7">The complex is composed of two ATP-binding proteins (LolD) and two transmembrane proteins (LolC and LolE).</text>
</comment>
<dbReference type="RefSeq" id="WP_078929355.1">
    <property type="nucleotide sequence ID" value="NZ_FUXX01000045.1"/>
</dbReference>
<evidence type="ECO:0000256" key="7">
    <source>
        <dbReference type="RuleBase" id="RU367068"/>
    </source>
</evidence>
<keyword evidence="9" id="KW-0449">Lipoprotein</keyword>
<evidence type="ECO:0000313" key="10">
    <source>
        <dbReference type="Proteomes" id="UP000242432"/>
    </source>
</evidence>
<comment type="subcellular location">
    <subcellularLocation>
        <location evidence="7">Cell inner membrane</location>
        <topology evidence="7">Peripheral membrane protein</topology>
    </subcellularLocation>
</comment>
<dbReference type="InterPro" id="IPR011924">
    <property type="entry name" value="LolD_lipo_ATP-bd"/>
</dbReference>
<dbReference type="Gene3D" id="3.40.50.300">
    <property type="entry name" value="P-loop containing nucleotide triphosphate hydrolases"/>
    <property type="match status" value="1"/>
</dbReference>
<dbReference type="Proteomes" id="UP000242432">
    <property type="component" value="Unassembled WGS sequence"/>
</dbReference>
<keyword evidence="3 7" id="KW-0547">Nucleotide-binding</keyword>
<dbReference type="NCBIfam" id="TIGR02211">
    <property type="entry name" value="LolD_lipo_ex"/>
    <property type="match status" value="1"/>
</dbReference>
<dbReference type="GO" id="GO:0005886">
    <property type="term" value="C:plasma membrane"/>
    <property type="evidence" value="ECO:0007669"/>
    <property type="project" value="UniProtKB-SubCell"/>
</dbReference>
<dbReference type="SMART" id="SM00382">
    <property type="entry name" value="AAA"/>
    <property type="match status" value="1"/>
</dbReference>
<dbReference type="FunFam" id="3.40.50.300:FF:000230">
    <property type="entry name" value="Lipoprotein-releasing system ATP-binding protein LolD"/>
    <property type="match status" value="1"/>
</dbReference>
<reference evidence="10" key="1">
    <citation type="submission" date="2017-02" db="EMBL/GenBank/DDBJ databases">
        <authorList>
            <person name="Varghese N."/>
            <person name="Submissions S."/>
        </authorList>
    </citation>
    <scope>NUCLEOTIDE SEQUENCE [LARGE SCALE GENOMIC DNA]</scope>
    <source>
        <strain evidence="10">DSM 3072</strain>
    </source>
</reference>
<keyword evidence="5 7" id="KW-1278">Translocase</keyword>
<feature type="domain" description="ABC transporter" evidence="8">
    <location>
        <begin position="6"/>
        <end position="226"/>
    </location>
</feature>
<evidence type="ECO:0000256" key="1">
    <source>
        <dbReference type="ARBA" id="ARBA00022448"/>
    </source>
</evidence>
<evidence type="ECO:0000256" key="4">
    <source>
        <dbReference type="ARBA" id="ARBA00022840"/>
    </source>
</evidence>
<dbReference type="InterPro" id="IPR017871">
    <property type="entry name" value="ABC_transporter-like_CS"/>
</dbReference>
<organism evidence="9 10">
    <name type="scientific">Succinivibrio dextrinosolvens DSM 3072</name>
    <dbReference type="NCBI Taxonomy" id="1123324"/>
    <lineage>
        <taxon>Bacteria</taxon>
        <taxon>Pseudomonadati</taxon>
        <taxon>Pseudomonadota</taxon>
        <taxon>Gammaproteobacteria</taxon>
        <taxon>Aeromonadales</taxon>
        <taxon>Succinivibrionaceae</taxon>
        <taxon>Succinivibrio</taxon>
    </lineage>
</organism>
<dbReference type="EC" id="7.6.2.-" evidence="7"/>
<dbReference type="GO" id="GO:0005524">
    <property type="term" value="F:ATP binding"/>
    <property type="evidence" value="ECO:0007669"/>
    <property type="project" value="UniProtKB-UniRule"/>
</dbReference>
<dbReference type="PROSITE" id="PS00211">
    <property type="entry name" value="ABC_TRANSPORTER_1"/>
    <property type="match status" value="1"/>
</dbReference>
<dbReference type="EMBL" id="FUXX01000045">
    <property type="protein sequence ID" value="SKA68032.1"/>
    <property type="molecule type" value="Genomic_DNA"/>
</dbReference>
<evidence type="ECO:0000313" key="9">
    <source>
        <dbReference type="EMBL" id="SKA68032.1"/>
    </source>
</evidence>
<keyword evidence="1 7" id="KW-0813">Transport</keyword>
<protein>
    <recommendedName>
        <fullName evidence="7">Lipoprotein-releasing system ATP-binding protein LolD</fullName>
        <ecNumber evidence="7">7.6.2.-</ecNumber>
    </recommendedName>
</protein>
<sequence length="226" mass="24840">MSNIILQAKDITRTYVEGKVNTCVLKKVNLDIYSDEITAIIGKSGSGKSTLLHILGTLDTQTSGDIIFNGQNLSGFSANQKAQFRNKNLGFVYQFHHLLGDFTAMENVMMPLLIGGTDVETATRTAKENLEKVGLSHRLNYRPSELSGGERQRVAIARALAHHPDLILADEPTGNLDAQNAQDIFALFTDLVRKEHIAVVMVTHDNSLAAKCDRVYQMKDGVIDAN</sequence>
<dbReference type="InterPro" id="IPR003593">
    <property type="entry name" value="AAA+_ATPase"/>
</dbReference>
<keyword evidence="2 7" id="KW-1003">Cell membrane</keyword>
<evidence type="ECO:0000256" key="3">
    <source>
        <dbReference type="ARBA" id="ARBA00022741"/>
    </source>
</evidence>
<keyword evidence="6 7" id="KW-0472">Membrane</keyword>
<dbReference type="InterPro" id="IPR017911">
    <property type="entry name" value="MacB-like_ATP-bd"/>
</dbReference>
<gene>
    <name evidence="7" type="primary">lolD</name>
    <name evidence="9" type="ORF">SAMN02745213_02010</name>
</gene>
<dbReference type="STRING" id="83771.SAMN02910357_02226"/>
<evidence type="ECO:0000259" key="8">
    <source>
        <dbReference type="PROSITE" id="PS50893"/>
    </source>
</evidence>
<dbReference type="PANTHER" id="PTHR42798">
    <property type="entry name" value="LIPOPROTEIN-RELEASING SYSTEM ATP-BINDING PROTEIN LOLD"/>
    <property type="match status" value="1"/>
</dbReference>
<proteinExistence type="inferred from homology"/>
<comment type="similarity">
    <text evidence="7">Belongs to the ABC transporter superfamily. Lipoprotein translocase (TC 3.A.1.125) family.</text>
</comment>
<dbReference type="InterPro" id="IPR003439">
    <property type="entry name" value="ABC_transporter-like_ATP-bd"/>
</dbReference>
<comment type="function">
    <text evidence="7">Part of the ABC transporter complex LolCDE involved in the translocation of mature outer membrane-directed lipoproteins, from the inner membrane to the periplasmic chaperone, LolA. Responsible for the formation of the LolA-lipoprotein complex in an ATP-dependent manner.</text>
</comment>
<accession>A0A1T4VSR0</accession>
<keyword evidence="10" id="KW-1185">Reference proteome</keyword>
<keyword evidence="4 7" id="KW-0067">ATP-binding</keyword>
<evidence type="ECO:0000256" key="6">
    <source>
        <dbReference type="ARBA" id="ARBA00023136"/>
    </source>
</evidence>
<dbReference type="PROSITE" id="PS50893">
    <property type="entry name" value="ABC_TRANSPORTER_2"/>
    <property type="match status" value="1"/>
</dbReference>
<keyword evidence="7" id="KW-0997">Cell inner membrane</keyword>